<keyword evidence="1" id="KW-0732">Signal</keyword>
<organism evidence="2 3">
    <name type="scientific">Aspergillus avenaceus</name>
    <dbReference type="NCBI Taxonomy" id="36643"/>
    <lineage>
        <taxon>Eukaryota</taxon>
        <taxon>Fungi</taxon>
        <taxon>Dikarya</taxon>
        <taxon>Ascomycota</taxon>
        <taxon>Pezizomycotina</taxon>
        <taxon>Eurotiomycetes</taxon>
        <taxon>Eurotiomycetidae</taxon>
        <taxon>Eurotiales</taxon>
        <taxon>Aspergillaceae</taxon>
        <taxon>Aspergillus</taxon>
        <taxon>Aspergillus subgen. Circumdati</taxon>
    </lineage>
</organism>
<dbReference type="AlphaFoldDB" id="A0A5N6THL6"/>
<evidence type="ECO:0000256" key="1">
    <source>
        <dbReference type="SAM" id="SignalP"/>
    </source>
</evidence>
<feature type="signal peptide" evidence="1">
    <location>
        <begin position="1"/>
        <end position="22"/>
    </location>
</feature>
<feature type="chain" id="PRO_5024791989" evidence="1">
    <location>
        <begin position="23"/>
        <end position="99"/>
    </location>
</feature>
<dbReference type="EMBL" id="ML742309">
    <property type="protein sequence ID" value="KAE8145835.1"/>
    <property type="molecule type" value="Genomic_DNA"/>
</dbReference>
<gene>
    <name evidence="2" type="ORF">BDV25DRAFT_61242</name>
</gene>
<reference evidence="2 3" key="1">
    <citation type="submission" date="2019-04" db="EMBL/GenBank/DDBJ databases">
        <title>Friends and foes A comparative genomics study of 23 Aspergillus species from section Flavi.</title>
        <authorList>
            <consortium name="DOE Joint Genome Institute"/>
            <person name="Kjaerbolling I."/>
            <person name="Vesth T."/>
            <person name="Frisvad J.C."/>
            <person name="Nybo J.L."/>
            <person name="Theobald S."/>
            <person name="Kildgaard S."/>
            <person name="Isbrandt T."/>
            <person name="Kuo A."/>
            <person name="Sato A."/>
            <person name="Lyhne E.K."/>
            <person name="Kogle M.E."/>
            <person name="Wiebenga A."/>
            <person name="Kun R.S."/>
            <person name="Lubbers R.J."/>
            <person name="Makela M.R."/>
            <person name="Barry K."/>
            <person name="Chovatia M."/>
            <person name="Clum A."/>
            <person name="Daum C."/>
            <person name="Haridas S."/>
            <person name="He G."/>
            <person name="LaButti K."/>
            <person name="Lipzen A."/>
            <person name="Mondo S."/>
            <person name="Riley R."/>
            <person name="Salamov A."/>
            <person name="Simmons B.A."/>
            <person name="Magnuson J.K."/>
            <person name="Henrissat B."/>
            <person name="Mortensen U.H."/>
            <person name="Larsen T.O."/>
            <person name="Devries R.P."/>
            <person name="Grigoriev I.V."/>
            <person name="Machida M."/>
            <person name="Baker S.E."/>
            <person name="Andersen M.R."/>
        </authorList>
    </citation>
    <scope>NUCLEOTIDE SEQUENCE [LARGE SCALE GENOMIC DNA]</scope>
    <source>
        <strain evidence="2 3">IBT 18842</strain>
    </source>
</reference>
<evidence type="ECO:0000313" key="3">
    <source>
        <dbReference type="Proteomes" id="UP000325780"/>
    </source>
</evidence>
<proteinExistence type="predicted"/>
<protein>
    <submittedName>
        <fullName evidence="2">Uncharacterized protein</fullName>
    </submittedName>
</protein>
<name>A0A5N6THL6_ASPAV</name>
<dbReference type="Proteomes" id="UP000325780">
    <property type="component" value="Unassembled WGS sequence"/>
</dbReference>
<accession>A0A5N6THL6</accession>
<evidence type="ECO:0000313" key="2">
    <source>
        <dbReference type="EMBL" id="KAE8145835.1"/>
    </source>
</evidence>
<keyword evidence="3" id="KW-1185">Reference proteome</keyword>
<sequence>MGRIDVLVLWCFCCSLQPFAHTIIPGSFLCWHRLIFYMSGKEKDSSNNPVRTSDEFHRCYSLVPDRGKDYEKITARYKDDMMWIGRVNRGFPPPGLMQP</sequence>